<evidence type="ECO:0000313" key="2">
    <source>
        <dbReference type="Proteomes" id="UP000054785"/>
    </source>
</evidence>
<dbReference type="PATRIC" id="fig|45065.4.peg.2045"/>
<protein>
    <submittedName>
        <fullName evidence="1">Uncharacterized protein</fullName>
    </submittedName>
</protein>
<evidence type="ECO:0000313" key="1">
    <source>
        <dbReference type="EMBL" id="KTC97223.1"/>
    </source>
</evidence>
<dbReference type="EMBL" id="LNYC01000072">
    <property type="protein sequence ID" value="KTC97223.1"/>
    <property type="molecule type" value="Genomic_DNA"/>
</dbReference>
<comment type="caution">
    <text evidence="1">The sequence shown here is derived from an EMBL/GenBank/DDBJ whole genome shotgun (WGS) entry which is preliminary data.</text>
</comment>
<accession>A0A0W0TNP1</accession>
<keyword evidence="2" id="KW-1185">Reference proteome</keyword>
<proteinExistence type="predicted"/>
<organism evidence="1 2">
    <name type="scientific">Legionella geestiana</name>
    <dbReference type="NCBI Taxonomy" id="45065"/>
    <lineage>
        <taxon>Bacteria</taxon>
        <taxon>Pseudomonadati</taxon>
        <taxon>Pseudomonadota</taxon>
        <taxon>Gammaproteobacteria</taxon>
        <taxon>Legionellales</taxon>
        <taxon>Legionellaceae</taxon>
        <taxon>Legionella</taxon>
    </lineage>
</organism>
<gene>
    <name evidence="1" type="ORF">Lgee_1884</name>
</gene>
<dbReference type="Proteomes" id="UP000054785">
    <property type="component" value="Unassembled WGS sequence"/>
</dbReference>
<sequence length="331" mass="38505">MWIQLNILGDGSSARIYARAKPREAGYQTGFDEWRGVYIWHTDEDPAMQKLRKHQVNNRENDLFVNFKSRVPFADFCKKFAQSSFNDPGRYQLFWHNCTHSALFALRLAEIPLKMPLFLGGKLARQSWLPVPFLLTPMALYRVAEAYKIRCIEVLPPRRHPLARAERAFRKRQNFFPEARQEVLKPVLEATQNCLKRYPQQPEFYLKALERSLDVAACPKKLPHYRLFADRYRFRDASWRDTEVYLLIHVTELYFLTMMTLTVAGMMSMSLIFILTLSAGSFMALRLGVDAPSDKQKRPLLPAPLSKAMVRLADTLEQEEDAPLQTENTLQ</sequence>
<dbReference type="OrthoDB" id="5652028at2"/>
<reference evidence="1 2" key="1">
    <citation type="submission" date="2015-11" db="EMBL/GenBank/DDBJ databases">
        <title>Genomic analysis of 38 Legionella species identifies large and diverse effector repertoires.</title>
        <authorList>
            <person name="Burstein D."/>
            <person name="Amaro F."/>
            <person name="Zusman T."/>
            <person name="Lifshitz Z."/>
            <person name="Cohen O."/>
            <person name="Gilbert J.A."/>
            <person name="Pupko T."/>
            <person name="Shuman H.A."/>
            <person name="Segal G."/>
        </authorList>
    </citation>
    <scope>NUCLEOTIDE SEQUENCE [LARGE SCALE GENOMIC DNA]</scope>
    <source>
        <strain evidence="1 2">ATCC 49504</strain>
    </source>
</reference>
<dbReference type="STRING" id="45065.Lgee_1884"/>
<name>A0A0W0TNP1_9GAMM</name>
<dbReference type="AlphaFoldDB" id="A0A0W0TNP1"/>
<dbReference type="RefSeq" id="WP_028385839.1">
    <property type="nucleotide sequence ID" value="NZ_CAAAHN010000002.1"/>
</dbReference>